<organism evidence="2 3">
    <name type="scientific">Opisthorchis viverrini</name>
    <name type="common">Southeast Asian liver fluke</name>
    <dbReference type="NCBI Taxonomy" id="6198"/>
    <lineage>
        <taxon>Eukaryota</taxon>
        <taxon>Metazoa</taxon>
        <taxon>Spiralia</taxon>
        <taxon>Lophotrochozoa</taxon>
        <taxon>Platyhelminthes</taxon>
        <taxon>Trematoda</taxon>
        <taxon>Digenea</taxon>
        <taxon>Opisthorchiida</taxon>
        <taxon>Opisthorchiata</taxon>
        <taxon>Opisthorchiidae</taxon>
        <taxon>Opisthorchis</taxon>
    </lineage>
</organism>
<dbReference type="KEGG" id="ovi:T265_08832"/>
<dbReference type="OrthoDB" id="10452821at2759"/>
<keyword evidence="3" id="KW-1185">Reference proteome</keyword>
<dbReference type="CTD" id="20323011"/>
<name>A0A074ZIU8_OPIVI</name>
<dbReference type="Proteomes" id="UP000054324">
    <property type="component" value="Unassembled WGS sequence"/>
</dbReference>
<protein>
    <submittedName>
        <fullName evidence="2">Uncharacterized protein</fullName>
    </submittedName>
</protein>
<evidence type="ECO:0000256" key="1">
    <source>
        <dbReference type="SAM" id="MobiDB-lite"/>
    </source>
</evidence>
<proteinExistence type="predicted"/>
<evidence type="ECO:0000313" key="2">
    <source>
        <dbReference type="EMBL" id="KER23260.1"/>
    </source>
</evidence>
<feature type="region of interest" description="Disordered" evidence="1">
    <location>
        <begin position="77"/>
        <end position="110"/>
    </location>
</feature>
<dbReference type="AlphaFoldDB" id="A0A074ZIU8"/>
<reference evidence="2 3" key="1">
    <citation type="submission" date="2013-11" db="EMBL/GenBank/DDBJ databases">
        <title>Opisthorchis viverrini - life in the bile duct.</title>
        <authorList>
            <person name="Young N.D."/>
            <person name="Nagarajan N."/>
            <person name="Lin S.J."/>
            <person name="Korhonen P.K."/>
            <person name="Jex A.R."/>
            <person name="Hall R.S."/>
            <person name="Safavi-Hemami H."/>
            <person name="Kaewkong W."/>
            <person name="Bertrand D."/>
            <person name="Gao S."/>
            <person name="Seet Q."/>
            <person name="Wongkham S."/>
            <person name="Teh B.T."/>
            <person name="Wongkham C."/>
            <person name="Intapan P.M."/>
            <person name="Maleewong W."/>
            <person name="Yang X."/>
            <person name="Hu M."/>
            <person name="Wang Z."/>
            <person name="Hofmann A."/>
            <person name="Sternberg P.W."/>
            <person name="Tan P."/>
            <person name="Wang J."/>
            <person name="Gasser R.B."/>
        </authorList>
    </citation>
    <scope>NUCLEOTIDE SEQUENCE [LARGE SCALE GENOMIC DNA]</scope>
</reference>
<dbReference type="EMBL" id="KL596858">
    <property type="protein sequence ID" value="KER23260.1"/>
    <property type="molecule type" value="Genomic_DNA"/>
</dbReference>
<evidence type="ECO:0000313" key="3">
    <source>
        <dbReference type="Proteomes" id="UP000054324"/>
    </source>
</evidence>
<sequence>MDQGIVRTYKSSCITSLMHSIFPLIKQVKSFRIFSHRNWRSNEPRSATSSSNEASCLCQFGLCAPVEKRDNYVRGISLTDNRVGDRTKKDESSQKDEKTSKSVKVSGKFW</sequence>
<accession>A0A074ZIU8</accession>
<feature type="compositionally biased region" description="Basic and acidic residues" evidence="1">
    <location>
        <begin position="82"/>
        <end position="100"/>
    </location>
</feature>
<dbReference type="RefSeq" id="XP_009173008.1">
    <property type="nucleotide sequence ID" value="XM_009174744.1"/>
</dbReference>
<dbReference type="GeneID" id="20323011"/>
<gene>
    <name evidence="2" type="ORF">T265_08832</name>
</gene>